<dbReference type="AlphaFoldDB" id="A0A0E9RXB6"/>
<proteinExistence type="predicted"/>
<protein>
    <submittedName>
        <fullName evidence="1">Uncharacterized protein</fullName>
    </submittedName>
</protein>
<reference evidence="1" key="1">
    <citation type="submission" date="2014-11" db="EMBL/GenBank/DDBJ databases">
        <authorList>
            <person name="Amaro Gonzalez C."/>
        </authorList>
    </citation>
    <scope>NUCLEOTIDE SEQUENCE</scope>
</reference>
<name>A0A0E9RXB6_ANGAN</name>
<organism evidence="1">
    <name type="scientific">Anguilla anguilla</name>
    <name type="common">European freshwater eel</name>
    <name type="synonym">Muraena anguilla</name>
    <dbReference type="NCBI Taxonomy" id="7936"/>
    <lineage>
        <taxon>Eukaryota</taxon>
        <taxon>Metazoa</taxon>
        <taxon>Chordata</taxon>
        <taxon>Craniata</taxon>
        <taxon>Vertebrata</taxon>
        <taxon>Euteleostomi</taxon>
        <taxon>Actinopterygii</taxon>
        <taxon>Neopterygii</taxon>
        <taxon>Teleostei</taxon>
        <taxon>Anguilliformes</taxon>
        <taxon>Anguillidae</taxon>
        <taxon>Anguilla</taxon>
    </lineage>
</organism>
<sequence length="74" mass="8452">MQYFLLCWRHVLKLLKLLPYKAGRVGPTGSLLNYSNPTKVEGTCVVSCLKCIRPSCSLFCSLITLLYWQIENVK</sequence>
<evidence type="ECO:0000313" key="1">
    <source>
        <dbReference type="EMBL" id="JAH32873.1"/>
    </source>
</evidence>
<accession>A0A0E9RXB6</accession>
<reference evidence="1" key="2">
    <citation type="journal article" date="2015" name="Fish Shellfish Immunol.">
        <title>Early steps in the European eel (Anguilla anguilla)-Vibrio vulnificus interaction in the gills: Role of the RtxA13 toxin.</title>
        <authorList>
            <person name="Callol A."/>
            <person name="Pajuelo D."/>
            <person name="Ebbesson L."/>
            <person name="Teles M."/>
            <person name="MacKenzie S."/>
            <person name="Amaro C."/>
        </authorList>
    </citation>
    <scope>NUCLEOTIDE SEQUENCE</scope>
</reference>
<dbReference type="EMBL" id="GBXM01075704">
    <property type="protein sequence ID" value="JAH32873.1"/>
    <property type="molecule type" value="Transcribed_RNA"/>
</dbReference>